<comment type="caution">
    <text evidence="1">The sequence shown here is derived from an EMBL/GenBank/DDBJ whole genome shotgun (WGS) entry which is preliminary data.</text>
</comment>
<evidence type="ECO:0000313" key="1">
    <source>
        <dbReference type="EMBL" id="MDV6262180.1"/>
    </source>
</evidence>
<accession>A0ABU4BDC2</accession>
<organism evidence="1 2">
    <name type="scientific">Rhodococcoides yunnanense</name>
    <dbReference type="NCBI Taxonomy" id="278209"/>
    <lineage>
        <taxon>Bacteria</taxon>
        <taxon>Bacillati</taxon>
        <taxon>Actinomycetota</taxon>
        <taxon>Actinomycetes</taxon>
        <taxon>Mycobacteriales</taxon>
        <taxon>Nocardiaceae</taxon>
        <taxon>Rhodococcoides</taxon>
    </lineage>
</organism>
<sequence>MTQRPWLNDDFLRQIREASSVANIAADIQKQLAANPIAQFQRERSAMLDQIRKIIVPPRIELPDAYKLSLPIAEMMRVAAPITDFKIPPLDSPIAAMFNWPAINYDLGGINKVLLDLAKRYPPNWEEKRPDLSEVQQVVEVDGVPLAYVPRADLVMELVAAADYDGRIDVLLSRRDDILEDCSKVVAGVLHANVEDQKPLLIRAIEAMNAGFDEPAQAMAVDICDTVAGAWIDSKHSKVHHRCKIRDVFDSLMRDSLRHDLGVAPLVRIMTEWSPKSGLPRPGALSRHVSVHQAHPDHYTPSNAIIAVMVASSLMMSLHEMYTEAEV</sequence>
<evidence type="ECO:0000313" key="2">
    <source>
        <dbReference type="Proteomes" id="UP001185755"/>
    </source>
</evidence>
<dbReference type="EMBL" id="JAWLJX010000003">
    <property type="protein sequence ID" value="MDV6262180.1"/>
    <property type="molecule type" value="Genomic_DNA"/>
</dbReference>
<keyword evidence="2" id="KW-1185">Reference proteome</keyword>
<protein>
    <submittedName>
        <fullName evidence="1">Uncharacterized protein</fullName>
    </submittedName>
</protein>
<proteinExistence type="predicted"/>
<gene>
    <name evidence="1" type="ORF">R3P96_12605</name>
</gene>
<dbReference type="Proteomes" id="UP001185755">
    <property type="component" value="Unassembled WGS sequence"/>
</dbReference>
<name>A0ABU4BDC2_9NOCA</name>
<dbReference type="RefSeq" id="WP_317564631.1">
    <property type="nucleotide sequence ID" value="NZ_JAWLJX010000003.1"/>
</dbReference>
<reference evidence="1 2" key="1">
    <citation type="submission" date="2023-10" db="EMBL/GenBank/DDBJ databases">
        <title>Development of a sustainable strategy for remediation of hydrocarbon-contaminated territories based on the waste exchange concept.</title>
        <authorList>
            <person name="Krivoruchko A."/>
        </authorList>
    </citation>
    <scope>NUCLEOTIDE SEQUENCE [LARGE SCALE GENOMIC DNA]</scope>
    <source>
        <strain evidence="1 2">IEGM 1323</strain>
    </source>
</reference>